<proteinExistence type="predicted"/>
<dbReference type="AlphaFoldDB" id="A0A498JCS2"/>
<name>A0A498JCS2_MALDO</name>
<accession>A0A498JCS2</accession>
<dbReference type="Proteomes" id="UP000290289">
    <property type="component" value="Chromosome 8"/>
</dbReference>
<evidence type="ECO:0000313" key="2">
    <source>
        <dbReference type="Proteomes" id="UP000290289"/>
    </source>
</evidence>
<gene>
    <name evidence="1" type="ORF">DVH24_020626</name>
</gene>
<dbReference type="EMBL" id="RDQH01000334">
    <property type="protein sequence ID" value="RXH91603.1"/>
    <property type="molecule type" value="Genomic_DNA"/>
</dbReference>
<evidence type="ECO:0000313" key="1">
    <source>
        <dbReference type="EMBL" id="RXH91603.1"/>
    </source>
</evidence>
<keyword evidence="2" id="KW-1185">Reference proteome</keyword>
<reference evidence="1 2" key="1">
    <citation type="submission" date="2018-10" db="EMBL/GenBank/DDBJ databases">
        <title>A high-quality apple genome assembly.</title>
        <authorList>
            <person name="Hu J."/>
        </authorList>
    </citation>
    <scope>NUCLEOTIDE SEQUENCE [LARGE SCALE GENOMIC DNA]</scope>
    <source>
        <strain evidence="2">cv. HFTH1</strain>
        <tissue evidence="1">Young leaf</tissue>
    </source>
</reference>
<sequence>MSVGGILWKIRRLCFSGSVKLWLPIRVAKLMVLHIVQHAILFARTLNFVPDSRNHPISFRICCYLSVINHGNSVGRSNNCG</sequence>
<comment type="caution">
    <text evidence="1">The sequence shown here is derived from an EMBL/GenBank/DDBJ whole genome shotgun (WGS) entry which is preliminary data.</text>
</comment>
<protein>
    <submittedName>
        <fullName evidence="1">Uncharacterized protein</fullName>
    </submittedName>
</protein>
<organism evidence="1 2">
    <name type="scientific">Malus domestica</name>
    <name type="common">Apple</name>
    <name type="synonym">Pyrus malus</name>
    <dbReference type="NCBI Taxonomy" id="3750"/>
    <lineage>
        <taxon>Eukaryota</taxon>
        <taxon>Viridiplantae</taxon>
        <taxon>Streptophyta</taxon>
        <taxon>Embryophyta</taxon>
        <taxon>Tracheophyta</taxon>
        <taxon>Spermatophyta</taxon>
        <taxon>Magnoliopsida</taxon>
        <taxon>eudicotyledons</taxon>
        <taxon>Gunneridae</taxon>
        <taxon>Pentapetalae</taxon>
        <taxon>rosids</taxon>
        <taxon>fabids</taxon>
        <taxon>Rosales</taxon>
        <taxon>Rosaceae</taxon>
        <taxon>Amygdaloideae</taxon>
        <taxon>Maleae</taxon>
        <taxon>Malus</taxon>
    </lineage>
</organism>